<dbReference type="Proteomes" id="UP000053424">
    <property type="component" value="Unassembled WGS sequence"/>
</dbReference>
<accession>A0A0C3BUU5</accession>
<dbReference type="HOGENOM" id="CLU_959913_0_0_1"/>
<evidence type="ECO:0000313" key="1">
    <source>
        <dbReference type="EMBL" id="KIM35859.1"/>
    </source>
</evidence>
<dbReference type="EMBL" id="KN831813">
    <property type="protein sequence ID" value="KIM35859.1"/>
    <property type="molecule type" value="Genomic_DNA"/>
</dbReference>
<dbReference type="OrthoDB" id="2977329at2759"/>
<gene>
    <name evidence="1" type="ORF">M413DRAFT_325876</name>
</gene>
<evidence type="ECO:0000313" key="2">
    <source>
        <dbReference type="Proteomes" id="UP000053424"/>
    </source>
</evidence>
<dbReference type="AlphaFoldDB" id="A0A0C3BUU5"/>
<sequence>MSLFLQLPQEIIDVLVDYLHKTEGRQQTRVCSLIHRSFTYRAHYYLFSTIQFSPDNSPGGRGKSQRISRLNEILHRKPHIAEFVRNIHLCLSPSDSRWITEDSEVLDTMRLLIKLGCAPRKCVIKKTRYTWRPKIHNPRVFMEVFVQEIVAPTVSYLEIRGLQGVPADFLSSFANLNTLVMDDVAFDGPALEIPPTSSPRILDLDLRDLDRVPEVSGFPITQGIYDLDLTHLHRLKVFLSSRKMCQLVTRIFSLAAARLHSLSLSFVEDYINSDYEHIST</sequence>
<evidence type="ECO:0008006" key="3">
    <source>
        <dbReference type="Google" id="ProtNLM"/>
    </source>
</evidence>
<name>A0A0C3BUU5_HEBCY</name>
<proteinExistence type="predicted"/>
<protein>
    <recommendedName>
        <fullName evidence="3">F-box domain-containing protein</fullName>
    </recommendedName>
</protein>
<organism evidence="1 2">
    <name type="scientific">Hebeloma cylindrosporum</name>
    <dbReference type="NCBI Taxonomy" id="76867"/>
    <lineage>
        <taxon>Eukaryota</taxon>
        <taxon>Fungi</taxon>
        <taxon>Dikarya</taxon>
        <taxon>Basidiomycota</taxon>
        <taxon>Agaricomycotina</taxon>
        <taxon>Agaricomycetes</taxon>
        <taxon>Agaricomycetidae</taxon>
        <taxon>Agaricales</taxon>
        <taxon>Agaricineae</taxon>
        <taxon>Hymenogastraceae</taxon>
        <taxon>Hebeloma</taxon>
    </lineage>
</organism>
<reference evidence="1 2" key="1">
    <citation type="submission" date="2014-04" db="EMBL/GenBank/DDBJ databases">
        <authorList>
            <consortium name="DOE Joint Genome Institute"/>
            <person name="Kuo A."/>
            <person name="Gay G."/>
            <person name="Dore J."/>
            <person name="Kohler A."/>
            <person name="Nagy L.G."/>
            <person name="Floudas D."/>
            <person name="Copeland A."/>
            <person name="Barry K.W."/>
            <person name="Cichocki N."/>
            <person name="Veneault-Fourrey C."/>
            <person name="LaButti K."/>
            <person name="Lindquist E.A."/>
            <person name="Lipzen A."/>
            <person name="Lundell T."/>
            <person name="Morin E."/>
            <person name="Murat C."/>
            <person name="Sun H."/>
            <person name="Tunlid A."/>
            <person name="Henrissat B."/>
            <person name="Grigoriev I.V."/>
            <person name="Hibbett D.S."/>
            <person name="Martin F."/>
            <person name="Nordberg H.P."/>
            <person name="Cantor M.N."/>
            <person name="Hua S.X."/>
        </authorList>
    </citation>
    <scope>NUCLEOTIDE SEQUENCE [LARGE SCALE GENOMIC DNA]</scope>
    <source>
        <strain evidence="2">h7</strain>
    </source>
</reference>
<reference evidence="2" key="2">
    <citation type="submission" date="2015-01" db="EMBL/GenBank/DDBJ databases">
        <title>Evolutionary Origins and Diversification of the Mycorrhizal Mutualists.</title>
        <authorList>
            <consortium name="DOE Joint Genome Institute"/>
            <consortium name="Mycorrhizal Genomics Consortium"/>
            <person name="Kohler A."/>
            <person name="Kuo A."/>
            <person name="Nagy L.G."/>
            <person name="Floudas D."/>
            <person name="Copeland A."/>
            <person name="Barry K.W."/>
            <person name="Cichocki N."/>
            <person name="Veneault-Fourrey C."/>
            <person name="LaButti K."/>
            <person name="Lindquist E.A."/>
            <person name="Lipzen A."/>
            <person name="Lundell T."/>
            <person name="Morin E."/>
            <person name="Murat C."/>
            <person name="Riley R."/>
            <person name="Ohm R."/>
            <person name="Sun H."/>
            <person name="Tunlid A."/>
            <person name="Henrissat B."/>
            <person name="Grigoriev I.V."/>
            <person name="Hibbett D.S."/>
            <person name="Martin F."/>
        </authorList>
    </citation>
    <scope>NUCLEOTIDE SEQUENCE [LARGE SCALE GENOMIC DNA]</scope>
    <source>
        <strain evidence="2">h7</strain>
    </source>
</reference>
<keyword evidence="2" id="KW-1185">Reference proteome</keyword>